<keyword evidence="1" id="KW-0812">Transmembrane</keyword>
<keyword evidence="3" id="KW-1185">Reference proteome</keyword>
<dbReference type="Proteomes" id="UP000321691">
    <property type="component" value="Unassembled WGS sequence"/>
</dbReference>
<dbReference type="RefSeq" id="WP_056964891.1">
    <property type="nucleotide sequence ID" value="NZ_BJZI01000004.1"/>
</dbReference>
<protein>
    <submittedName>
        <fullName evidence="2">Uncharacterized protein</fullName>
    </submittedName>
</protein>
<keyword evidence="1" id="KW-1133">Transmembrane helix</keyword>
<proteinExistence type="predicted"/>
<comment type="caution">
    <text evidence="2">The sequence shown here is derived from an EMBL/GenBank/DDBJ whole genome shotgun (WGS) entry which is preliminary data.</text>
</comment>
<accession>A0ABQ0WLU0</accession>
<evidence type="ECO:0000313" key="2">
    <source>
        <dbReference type="EMBL" id="GEO65933.1"/>
    </source>
</evidence>
<feature type="transmembrane region" description="Helical" evidence="1">
    <location>
        <begin position="12"/>
        <end position="31"/>
    </location>
</feature>
<dbReference type="EMBL" id="BJZI01000004">
    <property type="protein sequence ID" value="GEO65933.1"/>
    <property type="molecule type" value="Genomic_DNA"/>
</dbReference>
<name>A0ABQ0WLU0_9LACO</name>
<organism evidence="2 3">
    <name type="scientific">Levilactobacillus spicheri</name>
    <dbReference type="NCBI Taxonomy" id="216463"/>
    <lineage>
        <taxon>Bacteria</taxon>
        <taxon>Bacillati</taxon>
        <taxon>Bacillota</taxon>
        <taxon>Bacilli</taxon>
        <taxon>Lactobacillales</taxon>
        <taxon>Lactobacillaceae</taxon>
        <taxon>Levilactobacillus</taxon>
    </lineage>
</organism>
<gene>
    <name evidence="2" type="ORF">LSP04_03520</name>
</gene>
<evidence type="ECO:0000313" key="3">
    <source>
        <dbReference type="Proteomes" id="UP000321691"/>
    </source>
</evidence>
<keyword evidence="1" id="KW-0472">Membrane</keyword>
<sequence length="66" mass="7807">MFTKRRKDRVRGWLLPDALVALSIVCLTLVMTEQALWMTHRVAVRDRATLVRTRQERDVWLARTLS</sequence>
<evidence type="ECO:0000256" key="1">
    <source>
        <dbReference type="SAM" id="Phobius"/>
    </source>
</evidence>
<reference evidence="2 3" key="1">
    <citation type="submission" date="2019-07" db="EMBL/GenBank/DDBJ databases">
        <title>Whole genome shotgun sequence of Lactobacillus spicheri NBRC 107155.</title>
        <authorList>
            <person name="Hosoyama A."/>
            <person name="Uohara A."/>
            <person name="Ohji S."/>
            <person name="Ichikawa N."/>
        </authorList>
    </citation>
    <scope>NUCLEOTIDE SEQUENCE [LARGE SCALE GENOMIC DNA]</scope>
    <source>
        <strain evidence="2 3">NBRC 107155</strain>
    </source>
</reference>